<proteinExistence type="predicted"/>
<evidence type="ECO:0000313" key="2">
    <source>
        <dbReference type="EMBL" id="GBO02383.1"/>
    </source>
</evidence>
<sequence length="158" mass="17675">MIKTSGGLTTCRGITDGVLTRLTLGMMHLQNICSEIEKFCDVKLTSTEQHVDTRPSRIARDNEDAAKLSQWISEHNPFPKIDVIMPIDSRIVGGNKVISICQKRLGRDMISKMTGKNFENVKFKRKDKVVTLAFTNSSIKIGNISIVVDPVMLFTDYA</sequence>
<accession>A0A4Y2TP27</accession>
<dbReference type="EMBL" id="BGPR01030104">
    <property type="protein sequence ID" value="GBO02377.1"/>
    <property type="molecule type" value="Genomic_DNA"/>
</dbReference>
<evidence type="ECO:0000313" key="1">
    <source>
        <dbReference type="EMBL" id="GBO02377.1"/>
    </source>
</evidence>
<comment type="caution">
    <text evidence="2">The sequence shown here is derived from an EMBL/GenBank/DDBJ whole genome shotgun (WGS) entry which is preliminary data.</text>
</comment>
<keyword evidence="3" id="KW-1185">Reference proteome</keyword>
<name>A0A4Y2TP27_ARAVE</name>
<evidence type="ECO:0000313" key="3">
    <source>
        <dbReference type="Proteomes" id="UP000499080"/>
    </source>
</evidence>
<gene>
    <name evidence="2" type="ORF">AVEN_179538_1</name>
    <name evidence="1" type="ORF">AVEN_189573_1</name>
</gene>
<reference evidence="2 3" key="1">
    <citation type="journal article" date="2019" name="Sci. Rep.">
        <title>Orb-weaving spider Araneus ventricosus genome elucidates the spidroin gene catalogue.</title>
        <authorList>
            <person name="Kono N."/>
            <person name="Nakamura H."/>
            <person name="Ohtoshi R."/>
            <person name="Moran D.A.P."/>
            <person name="Shinohara A."/>
            <person name="Yoshida Y."/>
            <person name="Fujiwara M."/>
            <person name="Mori M."/>
            <person name="Tomita M."/>
            <person name="Arakawa K."/>
        </authorList>
    </citation>
    <scope>NUCLEOTIDE SEQUENCE [LARGE SCALE GENOMIC DNA]</scope>
</reference>
<protein>
    <submittedName>
        <fullName evidence="2">Uncharacterized protein</fullName>
    </submittedName>
</protein>
<dbReference type="EMBL" id="BGPR01030106">
    <property type="protein sequence ID" value="GBO02383.1"/>
    <property type="molecule type" value="Genomic_DNA"/>
</dbReference>
<dbReference type="AlphaFoldDB" id="A0A4Y2TP27"/>
<dbReference type="OrthoDB" id="7192102at2759"/>
<dbReference type="Proteomes" id="UP000499080">
    <property type="component" value="Unassembled WGS sequence"/>
</dbReference>
<organism evidence="2 3">
    <name type="scientific">Araneus ventricosus</name>
    <name type="common">Orbweaver spider</name>
    <name type="synonym">Epeira ventricosa</name>
    <dbReference type="NCBI Taxonomy" id="182803"/>
    <lineage>
        <taxon>Eukaryota</taxon>
        <taxon>Metazoa</taxon>
        <taxon>Ecdysozoa</taxon>
        <taxon>Arthropoda</taxon>
        <taxon>Chelicerata</taxon>
        <taxon>Arachnida</taxon>
        <taxon>Araneae</taxon>
        <taxon>Araneomorphae</taxon>
        <taxon>Entelegynae</taxon>
        <taxon>Araneoidea</taxon>
        <taxon>Araneidae</taxon>
        <taxon>Araneus</taxon>
    </lineage>
</organism>